<comment type="caution">
    <text evidence="4">The sequence shown here is derived from an EMBL/GenBank/DDBJ whole genome shotgun (WGS) entry which is preliminary data.</text>
</comment>
<reference evidence="4 5" key="1">
    <citation type="journal article" date="2022" name="Front. Microbiol.">
        <title>High genomic differentiation and limited gene flow indicate recent cryptic speciation within the genus Laspinema (cyanobacteria).</title>
        <authorList>
            <person name="Stanojkovic A."/>
            <person name="Skoupy S."/>
            <person name="Skaloud P."/>
            <person name="Dvorak P."/>
        </authorList>
    </citation>
    <scope>NUCLEOTIDE SEQUENCE [LARGE SCALE GENOMIC DNA]</scope>
    <source>
        <strain evidence="4 5">D2a</strain>
    </source>
</reference>
<name>A0ABT2N2K1_9CYAN</name>
<dbReference type="InterPro" id="IPR025085">
    <property type="entry name" value="pPIWI_RE_X"/>
</dbReference>
<sequence length="930" mass="105507">MTFKTILPGAWKITKELQYTLFSLQVPTAWQQVAKSLAQKRVKLLGKGYPSVPSSSLDPIIAASFPKIIQTARQGWQRPGVPWVFATETADLSDLPEFIKDWLREEFSDCLGEEEVESILEQLDHSAWHWEAPQTYSLLHPPETPYGDMRFQAIPDYLATEFLKNPQVGFGVNNQYELTFYRVVSINQGSELMSWPPHPVSLIERNQQVGTAHISFVIRFKLQTVPWRKEPMIYHQLSIRQWIVEPFSKFPYKGATAYIGDNRRWLDGIRQPFCFMPLRIKQVMTQNGRNPRWSRAINELLKINDSLLPEPHNLAFEPQYQWSSFGEEPCGMQVAISYHTTWGKLPCLRGISPQDLSSLDEAIQNKLVKGNSALQRVGKFQKVLSGANPLWKIEKPKNKKDKTREHLDTPMLRPEIARKALFRPIENPLHTLFILWETKQCRDALIAEICDLLGLSQKGDAQVYNLEIQGEEAIYEGSLGSLRIKSQHVQGLTQRLDVDNPSVKGNTPQQRRINLINERVSQIISSLPKVQGIGGALIEIKPKKSFFPPESDPKLALRIGAMQAGYVNQHIYSLTTSLEKQKESLNKNDCNRLQKAVSDLLRQFGVLPAPLIDVKKDGITNSNLWLTCFHLLRRTRKTTASNTPVNVALMVRVNPVKGIVQVTTPSLWLTQGWVSYPVGLSSLVTEKWDVDTYHSEATGDSGEEYSNNKQKLEQQLINKFIADCLRDCLSTSVENDELPHVLFMAEAQNARKILTWLQNPKLPANNLPNELKQHIQTEAEQNRLWLARLRVADNGEVPVGIVKGSPGTRTKGLFSWPYVCDSGETDLYLSLRKSSNSEQDLLRKSESRLDNGSRPAGSRKFLEIAVLHSPSIKAEKLACFIHNLRDRWPYFADEVSLPFPFLFATLAKEYAVSGKDPIDSSEDSEGSLDE</sequence>
<gene>
    <name evidence="4" type="ORF">NG799_26455</name>
</gene>
<dbReference type="Pfam" id="PF13032">
    <property type="entry name" value="RNaseH_pPIWI_RE"/>
    <property type="match status" value="1"/>
</dbReference>
<evidence type="ECO:0000259" key="2">
    <source>
        <dbReference type="Pfam" id="PF13111"/>
    </source>
</evidence>
<dbReference type="Pfam" id="PF18157">
    <property type="entry name" value="MID_pPIWI_RE"/>
    <property type="match status" value="1"/>
</dbReference>
<dbReference type="EMBL" id="JAMXFF010000062">
    <property type="protein sequence ID" value="MCT7969862.1"/>
    <property type="molecule type" value="Genomic_DNA"/>
</dbReference>
<keyword evidence="5" id="KW-1185">Reference proteome</keyword>
<dbReference type="Proteomes" id="UP001525890">
    <property type="component" value="Unassembled WGS sequence"/>
</dbReference>
<evidence type="ECO:0000313" key="4">
    <source>
        <dbReference type="EMBL" id="MCT7969862.1"/>
    </source>
</evidence>
<dbReference type="Pfam" id="PF13111">
    <property type="entry name" value="pPIWI_RE_X"/>
    <property type="match status" value="1"/>
</dbReference>
<feature type="domain" description="pPIWI-RE RNaseH" evidence="1">
    <location>
        <begin position="627"/>
        <end position="912"/>
    </location>
</feature>
<dbReference type="InterPro" id="IPR040496">
    <property type="entry name" value="MID_pPIWI_RE"/>
</dbReference>
<feature type="domain" description="pPIWI-RE module N-terminal" evidence="2">
    <location>
        <begin position="10"/>
        <end position="414"/>
    </location>
</feature>
<proteinExistence type="predicted"/>
<protein>
    <submittedName>
        <fullName evidence="4">DUF3962 domain-containing protein</fullName>
    </submittedName>
</protein>
<feature type="domain" description="Prokaryotic pPIWI-RE MID" evidence="3">
    <location>
        <begin position="479"/>
        <end position="610"/>
    </location>
</feature>
<evidence type="ECO:0000259" key="3">
    <source>
        <dbReference type="Pfam" id="PF18157"/>
    </source>
</evidence>
<evidence type="ECO:0000313" key="5">
    <source>
        <dbReference type="Proteomes" id="UP001525890"/>
    </source>
</evidence>
<dbReference type="InterPro" id="IPR024996">
    <property type="entry name" value="RNaseH_pPIWI_RE"/>
</dbReference>
<dbReference type="RefSeq" id="WP_368009307.1">
    <property type="nucleotide sequence ID" value="NZ_JAMXFF010000062.1"/>
</dbReference>
<accession>A0ABT2N2K1</accession>
<evidence type="ECO:0000259" key="1">
    <source>
        <dbReference type="Pfam" id="PF13032"/>
    </source>
</evidence>
<organism evidence="4 5">
    <name type="scientific">Laspinema palackyanum D2a</name>
    <dbReference type="NCBI Taxonomy" id="2953684"/>
    <lineage>
        <taxon>Bacteria</taxon>
        <taxon>Bacillati</taxon>
        <taxon>Cyanobacteriota</taxon>
        <taxon>Cyanophyceae</taxon>
        <taxon>Oscillatoriophycideae</taxon>
        <taxon>Oscillatoriales</taxon>
        <taxon>Laspinemataceae</taxon>
        <taxon>Laspinema</taxon>
        <taxon>Laspinema palackyanum</taxon>
    </lineage>
</organism>